<accession>A0A2H5XC98</accession>
<proteinExistence type="predicted"/>
<reference evidence="3" key="1">
    <citation type="submission" date="2017-09" db="EMBL/GenBank/DDBJ databases">
        <title>Metaegenomics of thermophilic ammonia-oxidizing enrichment culture.</title>
        <authorList>
            <person name="Kato S."/>
            <person name="Suzuki K."/>
        </authorList>
    </citation>
    <scope>NUCLEOTIDE SEQUENCE [LARGE SCALE GENOMIC DNA]</scope>
</reference>
<protein>
    <recommendedName>
        <fullName evidence="1">GIY-YIG domain-containing protein</fullName>
    </recommendedName>
</protein>
<dbReference type="CDD" id="cd00719">
    <property type="entry name" value="GIY-YIG_SF"/>
    <property type="match status" value="1"/>
</dbReference>
<comment type="caution">
    <text evidence="2">The sequence shown here is derived from an EMBL/GenBank/DDBJ whole genome shotgun (WGS) entry which is preliminary data.</text>
</comment>
<dbReference type="SUPFAM" id="SSF82771">
    <property type="entry name" value="GIY-YIG endonuclease"/>
    <property type="match status" value="1"/>
</dbReference>
<dbReference type="InterPro" id="IPR000305">
    <property type="entry name" value="GIY-YIG_endonuc"/>
</dbReference>
<dbReference type="AlphaFoldDB" id="A0A2H5XC98"/>
<evidence type="ECO:0000259" key="1">
    <source>
        <dbReference type="PROSITE" id="PS50164"/>
    </source>
</evidence>
<dbReference type="EMBL" id="BEHT01000015">
    <property type="protein sequence ID" value="GBC98737.1"/>
    <property type="molecule type" value="Genomic_DNA"/>
</dbReference>
<dbReference type="InterPro" id="IPR035901">
    <property type="entry name" value="GIY-YIG_endonuc_sf"/>
</dbReference>
<sequence length="119" mass="14012">MQQQFLGPYPLNSQEVQLLEDACGVYVLTVFNRSDGKYYAVYVGRSTNLRARLQQHLPPQQNNCLLRNPPSHFFYRYTPSEQEAYEEECWLYHRYNPLCNDIHPAKPPNSNWRCPVCGQ</sequence>
<dbReference type="PROSITE" id="PS50164">
    <property type="entry name" value="GIY_YIG"/>
    <property type="match status" value="1"/>
</dbReference>
<organism evidence="2 3">
    <name type="scientific">Candidatus Fervidibacter japonicus</name>
    <dbReference type="NCBI Taxonomy" id="2035412"/>
    <lineage>
        <taxon>Bacteria</taxon>
        <taxon>Candidatus Fervidibacterota</taxon>
        <taxon>Candidatus Fervidibacter</taxon>
    </lineage>
</organism>
<gene>
    <name evidence="2" type="ORF">HRbin17_01251</name>
</gene>
<name>A0A2H5XC98_9BACT</name>
<evidence type="ECO:0000313" key="2">
    <source>
        <dbReference type="EMBL" id="GBC98737.1"/>
    </source>
</evidence>
<dbReference type="Gene3D" id="3.40.1440.10">
    <property type="entry name" value="GIY-YIG endonuclease"/>
    <property type="match status" value="1"/>
</dbReference>
<dbReference type="Proteomes" id="UP000236173">
    <property type="component" value="Unassembled WGS sequence"/>
</dbReference>
<dbReference type="Pfam" id="PF01541">
    <property type="entry name" value="GIY-YIG"/>
    <property type="match status" value="1"/>
</dbReference>
<evidence type="ECO:0000313" key="3">
    <source>
        <dbReference type="Proteomes" id="UP000236173"/>
    </source>
</evidence>
<feature type="domain" description="GIY-YIG" evidence="1">
    <location>
        <begin position="21"/>
        <end position="101"/>
    </location>
</feature>